<keyword evidence="16" id="KW-1185">Reference proteome</keyword>
<dbReference type="PROSITE" id="PS50802">
    <property type="entry name" value="OTU"/>
    <property type="match status" value="1"/>
</dbReference>
<evidence type="ECO:0000313" key="15">
    <source>
        <dbReference type="EMBL" id="MDH5830730.1"/>
    </source>
</evidence>
<keyword evidence="9 12" id="KW-0653">Protein transport</keyword>
<reference evidence="15 16" key="1">
    <citation type="submission" date="2023-04" db="EMBL/GenBank/DDBJ databases">
        <title>Luteimonas sp. M1R5S18.</title>
        <authorList>
            <person name="Sun J.-Q."/>
        </authorList>
    </citation>
    <scope>NUCLEOTIDE SEQUENCE [LARGE SCALE GENOMIC DNA]</scope>
    <source>
        <strain evidence="15 16">M1R5S18</strain>
    </source>
</reference>
<keyword evidence="5 12" id="KW-0813">Transport</keyword>
<evidence type="ECO:0000256" key="13">
    <source>
        <dbReference type="SAM" id="Phobius"/>
    </source>
</evidence>
<sequence>MAFADATHRATPAIAEINIIPLCDVLLVLLIIFMVTAPALSQQIDLDLPQPTDAPLPPPAPIDLRIDAAGQLAWNGSAIDRAALPARMRDAIGGGRQPLLRIEADGDCDYQAVATVLATARNAGLSNIGFVRQ</sequence>
<evidence type="ECO:0000256" key="8">
    <source>
        <dbReference type="ARBA" id="ARBA00022692"/>
    </source>
</evidence>
<evidence type="ECO:0000256" key="2">
    <source>
        <dbReference type="ARBA" id="ARBA00004249"/>
    </source>
</evidence>
<organism evidence="15 16">
    <name type="scientific">Luteimonas rhizosphaericola</name>
    <dbReference type="NCBI Taxonomy" id="3042024"/>
    <lineage>
        <taxon>Bacteria</taxon>
        <taxon>Pseudomonadati</taxon>
        <taxon>Pseudomonadota</taxon>
        <taxon>Gammaproteobacteria</taxon>
        <taxon>Lysobacterales</taxon>
        <taxon>Lysobacteraceae</taxon>
        <taxon>Luteimonas</taxon>
    </lineage>
</organism>
<dbReference type="PANTHER" id="PTHR30558:SF12">
    <property type="entry name" value="BIOPOLYMER TRANSPORT PROTEIN EXBD"/>
    <property type="match status" value="1"/>
</dbReference>
<evidence type="ECO:0000256" key="7">
    <source>
        <dbReference type="ARBA" id="ARBA00022519"/>
    </source>
</evidence>
<evidence type="ECO:0000256" key="12">
    <source>
        <dbReference type="RuleBase" id="RU003879"/>
    </source>
</evidence>
<evidence type="ECO:0000256" key="4">
    <source>
        <dbReference type="ARBA" id="ARBA00011471"/>
    </source>
</evidence>
<comment type="caution">
    <text evidence="15">The sequence shown here is derived from an EMBL/GenBank/DDBJ whole genome shotgun (WGS) entry which is preliminary data.</text>
</comment>
<dbReference type="EMBL" id="JARXRN010000025">
    <property type="protein sequence ID" value="MDH5830730.1"/>
    <property type="molecule type" value="Genomic_DNA"/>
</dbReference>
<dbReference type="Proteomes" id="UP001156831">
    <property type="component" value="Unassembled WGS sequence"/>
</dbReference>
<accession>A0ABT6JJR6</accession>
<evidence type="ECO:0000313" key="16">
    <source>
        <dbReference type="Proteomes" id="UP001156831"/>
    </source>
</evidence>
<keyword evidence="6" id="KW-1003">Cell membrane</keyword>
<evidence type="ECO:0000256" key="5">
    <source>
        <dbReference type="ARBA" id="ARBA00022448"/>
    </source>
</evidence>
<evidence type="ECO:0000256" key="11">
    <source>
        <dbReference type="ARBA" id="ARBA00023136"/>
    </source>
</evidence>
<evidence type="ECO:0000256" key="10">
    <source>
        <dbReference type="ARBA" id="ARBA00022989"/>
    </source>
</evidence>
<keyword evidence="8 12" id="KW-0812">Transmembrane</keyword>
<proteinExistence type="inferred from homology"/>
<evidence type="ECO:0000256" key="6">
    <source>
        <dbReference type="ARBA" id="ARBA00022475"/>
    </source>
</evidence>
<keyword evidence="11 13" id="KW-0472">Membrane</keyword>
<dbReference type="Pfam" id="PF02472">
    <property type="entry name" value="ExbD"/>
    <property type="match status" value="1"/>
</dbReference>
<comment type="similarity">
    <text evidence="3 12">Belongs to the ExbD/TolR family.</text>
</comment>
<keyword evidence="10 13" id="KW-1133">Transmembrane helix</keyword>
<evidence type="ECO:0000256" key="3">
    <source>
        <dbReference type="ARBA" id="ARBA00005811"/>
    </source>
</evidence>
<dbReference type="InterPro" id="IPR003323">
    <property type="entry name" value="OTU_dom"/>
</dbReference>
<dbReference type="InterPro" id="IPR003400">
    <property type="entry name" value="ExbD"/>
</dbReference>
<comment type="function">
    <text evidence="1">Involved in the TonB-dependent energy-dependent transport of various receptor-bound substrates.</text>
</comment>
<gene>
    <name evidence="15" type="ORF">QFW80_09430</name>
</gene>
<feature type="transmembrane region" description="Helical" evidence="13">
    <location>
        <begin position="19"/>
        <end position="40"/>
    </location>
</feature>
<dbReference type="PANTHER" id="PTHR30558">
    <property type="entry name" value="EXBD MEMBRANE COMPONENT OF PMF-DRIVEN MACROMOLECULE IMPORT SYSTEM"/>
    <property type="match status" value="1"/>
</dbReference>
<comment type="subunit">
    <text evidence="4">The accessory proteins ExbB and ExbD seem to form a complex with TonB.</text>
</comment>
<dbReference type="Gene3D" id="3.30.420.270">
    <property type="match status" value="1"/>
</dbReference>
<evidence type="ECO:0000256" key="9">
    <source>
        <dbReference type="ARBA" id="ARBA00022927"/>
    </source>
</evidence>
<evidence type="ECO:0000256" key="1">
    <source>
        <dbReference type="ARBA" id="ARBA00003540"/>
    </source>
</evidence>
<dbReference type="RefSeq" id="WP_280601558.1">
    <property type="nucleotide sequence ID" value="NZ_JARXRN010000025.1"/>
</dbReference>
<name>A0ABT6JJR6_9GAMM</name>
<evidence type="ECO:0000259" key="14">
    <source>
        <dbReference type="PROSITE" id="PS50802"/>
    </source>
</evidence>
<protein>
    <submittedName>
        <fullName evidence="15">Biopolymer transporter ExbD</fullName>
    </submittedName>
</protein>
<keyword evidence="7" id="KW-0997">Cell inner membrane</keyword>
<feature type="domain" description="OTU" evidence="14">
    <location>
        <begin position="97"/>
        <end position="133"/>
    </location>
</feature>
<comment type="subcellular location">
    <subcellularLocation>
        <location evidence="2">Cell inner membrane</location>
        <topology evidence="2">Single-pass type II membrane protein</topology>
    </subcellularLocation>
    <subcellularLocation>
        <location evidence="12">Cell membrane</location>
        <topology evidence="12">Single-pass type II membrane protein</topology>
    </subcellularLocation>
</comment>